<keyword evidence="6 7" id="KW-0472">Membrane</keyword>
<dbReference type="InterPro" id="IPR018480">
    <property type="entry name" value="PNAcMuramoyl-5peptid_Trfase_CS"/>
</dbReference>
<dbReference type="Pfam" id="PF10555">
    <property type="entry name" value="MraY_sig1"/>
    <property type="match status" value="1"/>
</dbReference>
<sequence>MKAILIAGALSLLVTLIGTRFAISVLVKQGYGQLIRDDGPTSHHTKRGTPTMGGLVIIVAVVVGYFTAKLVTGISTDFRPGWAPSASALLLLFLFVGLGAIGFLDDFIKISKQRNLGLRSKAKLIGQTVIGLIFAWLAIGWEDETGQTPITHAVSFTRDIDGWRLPTVLLIVWVLVLIAGTSNGVNLTDGLDGLAIGASMMVFGAYIFINIWQSGQNCSVSAGMKCYEVRDPLDLAVVASALTGACFGFLWWNASPAKIFMGDTGSLSLGGAMAGFALMTRTELLLVIIGGLFVAITMSVILQVGWFKISGGKRIFRMAPLQHHFELLGWAEITIVVRFWIISGLCVVSGLGIFYSEWVTGT</sequence>
<keyword evidence="7" id="KW-0132">Cell division</keyword>
<dbReference type="Proteomes" id="UP000265581">
    <property type="component" value="Unassembled WGS sequence"/>
</dbReference>
<reference evidence="10 11" key="1">
    <citation type="submission" date="2018-08" db="EMBL/GenBank/DDBJ databases">
        <title>Aeromicrobium sp. M2KJ-4, whole genome shotgun sequence.</title>
        <authorList>
            <person name="Tuo L."/>
        </authorList>
    </citation>
    <scope>NUCLEOTIDE SEQUENCE [LARGE SCALE GENOMIC DNA]</scope>
    <source>
        <strain evidence="10 11">M2KJ-4</strain>
    </source>
</reference>
<comment type="similarity">
    <text evidence="2 7">Belongs to the glycosyltransferase 4 family. MraY subfamily.</text>
</comment>
<dbReference type="RefSeq" id="WP_119705000.1">
    <property type="nucleotide sequence ID" value="NZ_JBHSOI010000002.1"/>
</dbReference>
<evidence type="ECO:0000313" key="11">
    <source>
        <dbReference type="Proteomes" id="UP000265581"/>
    </source>
</evidence>
<dbReference type="PROSITE" id="PS01347">
    <property type="entry name" value="MRAY_1"/>
    <property type="match status" value="1"/>
</dbReference>
<dbReference type="InterPro" id="IPR003524">
    <property type="entry name" value="PNAcMuramoyl-5peptid_Trfase"/>
</dbReference>
<keyword evidence="7 9" id="KW-0479">Metal-binding</keyword>
<dbReference type="CDD" id="cd06852">
    <property type="entry name" value="GT_MraY"/>
    <property type="match status" value="1"/>
</dbReference>
<evidence type="ECO:0000313" key="10">
    <source>
        <dbReference type="EMBL" id="REK70407.1"/>
    </source>
</evidence>
<feature type="transmembrane region" description="Helical" evidence="7">
    <location>
        <begin position="162"/>
        <end position="181"/>
    </location>
</feature>
<comment type="cofactor">
    <cofactor evidence="7 9">
        <name>Mg(2+)</name>
        <dbReference type="ChEBI" id="CHEBI:18420"/>
    </cofactor>
</comment>
<evidence type="ECO:0000256" key="4">
    <source>
        <dbReference type="ARBA" id="ARBA00022692"/>
    </source>
</evidence>
<comment type="catalytic activity">
    <reaction evidence="7">
        <text>UDP-N-acetyl-alpha-D-muramoyl-L-alanyl-gamma-D-glutamyl-meso-2,6-diaminopimeloyl-D-alanyl-D-alanine + di-trans,octa-cis-undecaprenyl phosphate = di-trans,octa-cis-undecaprenyl diphospho-N-acetyl-alpha-D-muramoyl-L-alanyl-D-glutamyl-meso-2,6-diaminopimeloyl-D-alanyl-D-alanine + UMP</text>
        <dbReference type="Rhea" id="RHEA:28386"/>
        <dbReference type="ChEBI" id="CHEBI:57865"/>
        <dbReference type="ChEBI" id="CHEBI:60392"/>
        <dbReference type="ChEBI" id="CHEBI:61386"/>
        <dbReference type="ChEBI" id="CHEBI:61387"/>
        <dbReference type="EC" id="2.7.8.13"/>
    </reaction>
</comment>
<comment type="function">
    <text evidence="7">Catalyzes the initial step of the lipid cycle reactions in the biosynthesis of the cell wall peptidoglycan: transfers peptidoglycan precursor phospho-MurNAc-pentapeptide from UDP-MurNAc-pentapeptide onto the lipid carrier undecaprenyl phosphate, yielding undecaprenyl-pyrophosphoryl-MurNAc-pentapeptide, known as lipid I.</text>
</comment>
<keyword evidence="7" id="KW-0131">Cell cycle</keyword>
<keyword evidence="4 7" id="KW-0812">Transmembrane</keyword>
<evidence type="ECO:0000256" key="9">
    <source>
        <dbReference type="PIRSR" id="PIRSR600715-1"/>
    </source>
</evidence>
<dbReference type="EC" id="2.7.8.13" evidence="7 8"/>
<name>A0A371P379_9ACTN</name>
<feature type="transmembrane region" description="Helical" evidence="7">
    <location>
        <begin position="124"/>
        <end position="141"/>
    </location>
</feature>
<keyword evidence="11" id="KW-1185">Reference proteome</keyword>
<dbReference type="OrthoDB" id="9805475at2"/>
<feature type="binding site" evidence="9">
    <location>
        <position position="263"/>
    </location>
    <ligand>
        <name>Mg(2+)</name>
        <dbReference type="ChEBI" id="CHEBI:18420"/>
    </ligand>
</feature>
<dbReference type="GO" id="GO:0005886">
    <property type="term" value="C:plasma membrane"/>
    <property type="evidence" value="ECO:0007669"/>
    <property type="project" value="UniProtKB-SubCell"/>
</dbReference>
<organism evidence="10 11">
    <name type="scientific">Aeromicrobium endophyticum</name>
    <dbReference type="NCBI Taxonomy" id="2292704"/>
    <lineage>
        <taxon>Bacteria</taxon>
        <taxon>Bacillati</taxon>
        <taxon>Actinomycetota</taxon>
        <taxon>Actinomycetes</taxon>
        <taxon>Propionibacteriales</taxon>
        <taxon>Nocardioidaceae</taxon>
        <taxon>Aeromicrobium</taxon>
    </lineage>
</organism>
<evidence type="ECO:0000256" key="8">
    <source>
        <dbReference type="NCBIfam" id="TIGR00445"/>
    </source>
</evidence>
<evidence type="ECO:0000256" key="3">
    <source>
        <dbReference type="ARBA" id="ARBA00022679"/>
    </source>
</evidence>
<evidence type="ECO:0000256" key="5">
    <source>
        <dbReference type="ARBA" id="ARBA00022989"/>
    </source>
</evidence>
<accession>A0A371P379</accession>
<feature type="transmembrane region" description="Helical" evidence="7">
    <location>
        <begin position="284"/>
        <end position="307"/>
    </location>
</feature>
<dbReference type="AlphaFoldDB" id="A0A371P379"/>
<dbReference type="Pfam" id="PF00953">
    <property type="entry name" value="Glycos_transf_4"/>
    <property type="match status" value="1"/>
</dbReference>
<dbReference type="PANTHER" id="PTHR22926">
    <property type="entry name" value="PHOSPHO-N-ACETYLMURAMOYL-PENTAPEPTIDE-TRANSFERASE"/>
    <property type="match status" value="1"/>
</dbReference>
<keyword evidence="5 7" id="KW-1133">Transmembrane helix</keyword>
<dbReference type="EMBL" id="QUBR01000002">
    <property type="protein sequence ID" value="REK70407.1"/>
    <property type="molecule type" value="Genomic_DNA"/>
</dbReference>
<dbReference type="NCBIfam" id="TIGR00445">
    <property type="entry name" value="mraY"/>
    <property type="match status" value="1"/>
</dbReference>
<feature type="transmembrane region" description="Helical" evidence="7">
    <location>
        <begin position="193"/>
        <end position="212"/>
    </location>
</feature>
<feature type="transmembrane region" description="Helical" evidence="7">
    <location>
        <begin position="233"/>
        <end position="252"/>
    </location>
</feature>
<comment type="caution">
    <text evidence="10">The sequence shown here is derived from an EMBL/GenBank/DDBJ whole genome shotgun (WGS) entry which is preliminary data.</text>
</comment>
<gene>
    <name evidence="7" type="primary">mraY</name>
    <name evidence="10" type="ORF">DX116_14800</name>
</gene>
<dbReference type="PROSITE" id="PS01348">
    <property type="entry name" value="MRAY_2"/>
    <property type="match status" value="1"/>
</dbReference>
<keyword evidence="7" id="KW-1003">Cell membrane</keyword>
<dbReference type="UniPathway" id="UPA00219"/>
<dbReference type="GO" id="GO:0009252">
    <property type="term" value="P:peptidoglycan biosynthetic process"/>
    <property type="evidence" value="ECO:0007669"/>
    <property type="project" value="UniProtKB-UniRule"/>
</dbReference>
<protein>
    <recommendedName>
        <fullName evidence="7 8">Phospho-N-acetylmuramoyl-pentapeptide-transferase</fullName>
        <ecNumber evidence="7 8">2.7.8.13</ecNumber>
    </recommendedName>
    <alternativeName>
        <fullName evidence="7">UDP-MurNAc-pentapeptide phosphotransferase</fullName>
    </alternativeName>
</protein>
<evidence type="ECO:0000256" key="2">
    <source>
        <dbReference type="ARBA" id="ARBA00005583"/>
    </source>
</evidence>
<dbReference type="InterPro" id="IPR000715">
    <property type="entry name" value="Glycosyl_transferase_4"/>
</dbReference>
<keyword evidence="7" id="KW-0133">Cell shape</keyword>
<dbReference type="GO" id="GO:0051992">
    <property type="term" value="F:UDP-N-acetylmuramoyl-L-alanyl-D-glutamyl-meso-2,6-diaminopimelyl-D-alanyl-D-alanine:undecaprenyl-phosphate transferase activity"/>
    <property type="evidence" value="ECO:0007669"/>
    <property type="project" value="RHEA"/>
</dbReference>
<dbReference type="GO" id="GO:0046872">
    <property type="term" value="F:metal ion binding"/>
    <property type="evidence" value="ECO:0007669"/>
    <property type="project" value="UniProtKB-KW"/>
</dbReference>
<feature type="binding site" evidence="9">
    <location>
        <position position="186"/>
    </location>
    <ligand>
        <name>Mg(2+)</name>
        <dbReference type="ChEBI" id="CHEBI:18420"/>
    </ligand>
</feature>
<evidence type="ECO:0000256" key="7">
    <source>
        <dbReference type="HAMAP-Rule" id="MF_00038"/>
    </source>
</evidence>
<dbReference type="HAMAP" id="MF_00038">
    <property type="entry name" value="MraY"/>
    <property type="match status" value="1"/>
</dbReference>
<evidence type="ECO:0000256" key="6">
    <source>
        <dbReference type="ARBA" id="ARBA00023136"/>
    </source>
</evidence>
<comment type="subcellular location">
    <subcellularLocation>
        <location evidence="7">Cell membrane</location>
        <topology evidence="7">Multi-pass membrane protein</topology>
    </subcellularLocation>
    <subcellularLocation>
        <location evidence="1">Membrane</location>
        <topology evidence="1">Multi-pass membrane protein</topology>
    </subcellularLocation>
</comment>
<comment type="pathway">
    <text evidence="7">Cell wall biogenesis; peptidoglycan biosynthesis.</text>
</comment>
<proteinExistence type="inferred from homology"/>
<dbReference type="GO" id="GO:0071555">
    <property type="term" value="P:cell wall organization"/>
    <property type="evidence" value="ECO:0007669"/>
    <property type="project" value="UniProtKB-KW"/>
</dbReference>
<dbReference type="GO" id="GO:0008963">
    <property type="term" value="F:phospho-N-acetylmuramoyl-pentapeptide-transferase activity"/>
    <property type="evidence" value="ECO:0007669"/>
    <property type="project" value="UniProtKB-UniRule"/>
</dbReference>
<feature type="transmembrane region" description="Helical" evidence="7">
    <location>
        <begin position="83"/>
        <end position="104"/>
    </location>
</feature>
<keyword evidence="3 7" id="KW-0808">Transferase</keyword>
<dbReference type="GO" id="GO:0051301">
    <property type="term" value="P:cell division"/>
    <property type="evidence" value="ECO:0007669"/>
    <property type="project" value="UniProtKB-KW"/>
</dbReference>
<dbReference type="PANTHER" id="PTHR22926:SF5">
    <property type="entry name" value="PHOSPHO-N-ACETYLMURAMOYL-PENTAPEPTIDE-TRANSFERASE HOMOLOG"/>
    <property type="match status" value="1"/>
</dbReference>
<keyword evidence="7" id="KW-0961">Cell wall biogenesis/degradation</keyword>
<keyword evidence="7 9" id="KW-0460">Magnesium</keyword>
<feature type="transmembrane region" description="Helical" evidence="7">
    <location>
        <begin position="52"/>
        <end position="71"/>
    </location>
</feature>
<dbReference type="GO" id="GO:0008360">
    <property type="term" value="P:regulation of cell shape"/>
    <property type="evidence" value="ECO:0007669"/>
    <property type="project" value="UniProtKB-KW"/>
</dbReference>
<evidence type="ECO:0000256" key="1">
    <source>
        <dbReference type="ARBA" id="ARBA00004141"/>
    </source>
</evidence>
<keyword evidence="7" id="KW-0573">Peptidoglycan synthesis</keyword>
<feature type="transmembrane region" description="Helical" evidence="7">
    <location>
        <begin position="327"/>
        <end position="355"/>
    </location>
</feature>